<reference evidence="1 2" key="1">
    <citation type="journal article" date="2021" name="BMC Genomics">
        <title>Datura genome reveals duplications of psychoactive alkaloid biosynthetic genes and high mutation rate following tissue culture.</title>
        <authorList>
            <person name="Rajewski A."/>
            <person name="Carter-House D."/>
            <person name="Stajich J."/>
            <person name="Litt A."/>
        </authorList>
    </citation>
    <scope>NUCLEOTIDE SEQUENCE [LARGE SCALE GENOMIC DNA]</scope>
    <source>
        <strain evidence="1">AR-01</strain>
    </source>
</reference>
<evidence type="ECO:0000313" key="2">
    <source>
        <dbReference type="Proteomes" id="UP000823775"/>
    </source>
</evidence>
<evidence type="ECO:0000313" key="1">
    <source>
        <dbReference type="EMBL" id="MCD7456335.1"/>
    </source>
</evidence>
<name>A0ABS8SBS8_DATST</name>
<comment type="caution">
    <text evidence="1">The sequence shown here is derived from an EMBL/GenBank/DDBJ whole genome shotgun (WGS) entry which is preliminary data.</text>
</comment>
<organism evidence="1 2">
    <name type="scientific">Datura stramonium</name>
    <name type="common">Jimsonweed</name>
    <name type="synonym">Common thornapple</name>
    <dbReference type="NCBI Taxonomy" id="4076"/>
    <lineage>
        <taxon>Eukaryota</taxon>
        <taxon>Viridiplantae</taxon>
        <taxon>Streptophyta</taxon>
        <taxon>Embryophyta</taxon>
        <taxon>Tracheophyta</taxon>
        <taxon>Spermatophyta</taxon>
        <taxon>Magnoliopsida</taxon>
        <taxon>eudicotyledons</taxon>
        <taxon>Gunneridae</taxon>
        <taxon>Pentapetalae</taxon>
        <taxon>asterids</taxon>
        <taxon>lamiids</taxon>
        <taxon>Solanales</taxon>
        <taxon>Solanaceae</taxon>
        <taxon>Solanoideae</taxon>
        <taxon>Datureae</taxon>
        <taxon>Datura</taxon>
    </lineage>
</organism>
<dbReference type="EMBL" id="JACEIK010000396">
    <property type="protein sequence ID" value="MCD7456335.1"/>
    <property type="molecule type" value="Genomic_DNA"/>
</dbReference>
<accession>A0ABS8SBS8</accession>
<protein>
    <submittedName>
        <fullName evidence="1">Uncharacterized protein</fullName>
    </submittedName>
</protein>
<feature type="non-terminal residue" evidence="1">
    <location>
        <position position="62"/>
    </location>
</feature>
<gene>
    <name evidence="1" type="ORF">HAX54_031316</name>
</gene>
<dbReference type="Proteomes" id="UP000823775">
    <property type="component" value="Unassembled WGS sequence"/>
</dbReference>
<proteinExistence type="predicted"/>
<sequence>MEHRFGVILASDHYLVPTLHQRFPYGDRRFIALVLIEYMLPPVFNFSLAVNGNQRIPSYGPL</sequence>
<keyword evidence="2" id="KW-1185">Reference proteome</keyword>